<evidence type="ECO:0000313" key="2">
    <source>
        <dbReference type="EMBL" id="MBI4727172.1"/>
    </source>
</evidence>
<dbReference type="EMBL" id="JACQXR010000107">
    <property type="protein sequence ID" value="MBI4727172.1"/>
    <property type="molecule type" value="Genomic_DNA"/>
</dbReference>
<dbReference type="PANTHER" id="PTHR43449">
    <property type="entry name" value="NUCLEOTIDYLTRANSFERASE"/>
    <property type="match status" value="1"/>
</dbReference>
<sequence length="103" mass="11384">MAVKTDIIDLATNFTKEAKTVIKIDAAYLFGSSINGKDLKHSDIDLAIVSPDFSGFGFADRKKLNPLILKFGASLEVHPFKKSDFLRKDPFIKEILKTGIKVA</sequence>
<evidence type="ECO:0000259" key="1">
    <source>
        <dbReference type="Pfam" id="PF18765"/>
    </source>
</evidence>
<gene>
    <name evidence="2" type="ORF">HY768_08135</name>
</gene>
<dbReference type="Gene3D" id="3.30.460.10">
    <property type="entry name" value="Beta Polymerase, domain 2"/>
    <property type="match status" value="1"/>
</dbReference>
<comment type="caution">
    <text evidence="2">The sequence shown here is derived from an EMBL/GenBank/DDBJ whole genome shotgun (WGS) entry which is preliminary data.</text>
</comment>
<dbReference type="CDD" id="cd05403">
    <property type="entry name" value="NT_KNTase_like"/>
    <property type="match status" value="1"/>
</dbReference>
<dbReference type="InterPro" id="IPR041633">
    <property type="entry name" value="Polbeta"/>
</dbReference>
<dbReference type="Pfam" id="PF18765">
    <property type="entry name" value="Polbeta"/>
    <property type="match status" value="1"/>
</dbReference>
<evidence type="ECO:0000313" key="3">
    <source>
        <dbReference type="Proteomes" id="UP000736328"/>
    </source>
</evidence>
<dbReference type="PANTHER" id="PTHR43449:SF1">
    <property type="entry name" value="POLYMERASE BETA NUCLEOTIDYLTRANSFERASE DOMAIN-CONTAINING PROTEIN"/>
    <property type="match status" value="1"/>
</dbReference>
<organism evidence="2 3">
    <name type="scientific">candidate division TA06 bacterium</name>
    <dbReference type="NCBI Taxonomy" id="2250710"/>
    <lineage>
        <taxon>Bacteria</taxon>
        <taxon>Bacteria division TA06</taxon>
    </lineage>
</organism>
<protein>
    <submittedName>
        <fullName evidence="2">Nucleotidyltransferase domain-containing protein</fullName>
    </submittedName>
</protein>
<name>A0A933MIJ7_UNCT6</name>
<feature type="domain" description="Polymerase beta nucleotidyltransferase" evidence="1">
    <location>
        <begin position="17"/>
        <end position="100"/>
    </location>
</feature>
<dbReference type="Proteomes" id="UP000736328">
    <property type="component" value="Unassembled WGS sequence"/>
</dbReference>
<dbReference type="AlphaFoldDB" id="A0A933MIJ7"/>
<dbReference type="SUPFAM" id="SSF81301">
    <property type="entry name" value="Nucleotidyltransferase"/>
    <property type="match status" value="1"/>
</dbReference>
<reference evidence="2" key="1">
    <citation type="submission" date="2020-07" db="EMBL/GenBank/DDBJ databases">
        <title>Huge and variable diversity of episymbiotic CPR bacteria and DPANN archaea in groundwater ecosystems.</title>
        <authorList>
            <person name="He C.Y."/>
            <person name="Keren R."/>
            <person name="Whittaker M."/>
            <person name="Farag I.F."/>
            <person name="Doudna J."/>
            <person name="Cate J.H.D."/>
            <person name="Banfield J.F."/>
        </authorList>
    </citation>
    <scope>NUCLEOTIDE SEQUENCE</scope>
    <source>
        <strain evidence="2">NC_groundwater_1520_Pr4_B-0.1um_53_5</strain>
    </source>
</reference>
<dbReference type="InterPro" id="IPR043519">
    <property type="entry name" value="NT_sf"/>
</dbReference>
<accession>A0A933MIJ7</accession>
<proteinExistence type="predicted"/>